<dbReference type="EMBL" id="FXTP01000009">
    <property type="protein sequence ID" value="SMO75674.1"/>
    <property type="molecule type" value="Genomic_DNA"/>
</dbReference>
<protein>
    <recommendedName>
        <fullName evidence="3">BFD-like [2Fe-2S] binding domain-containing protein</fullName>
    </recommendedName>
</protein>
<evidence type="ECO:0008006" key="3">
    <source>
        <dbReference type="Google" id="ProtNLM"/>
    </source>
</evidence>
<dbReference type="AlphaFoldDB" id="A0A521DVC0"/>
<organism evidence="1 2">
    <name type="scientific">Gracilimonas mengyeensis</name>
    <dbReference type="NCBI Taxonomy" id="1302730"/>
    <lineage>
        <taxon>Bacteria</taxon>
        <taxon>Pseudomonadati</taxon>
        <taxon>Balneolota</taxon>
        <taxon>Balneolia</taxon>
        <taxon>Balneolales</taxon>
        <taxon>Balneolaceae</taxon>
        <taxon>Gracilimonas</taxon>
    </lineage>
</organism>
<evidence type="ECO:0000313" key="2">
    <source>
        <dbReference type="Proteomes" id="UP000317557"/>
    </source>
</evidence>
<accession>A0A521DVC0</accession>
<sequence length="73" mass="8475">MSSYSVTRCICHKRNFEEIKEFAEQQSFSSVEELQAEQFCSCGCGLCIPYIEMMFETGRTEFEPGEYYKASTE</sequence>
<name>A0A521DVC0_9BACT</name>
<gene>
    <name evidence="1" type="ORF">SAMN06265219_109146</name>
</gene>
<dbReference type="OrthoDB" id="1495269at2"/>
<reference evidence="1 2" key="1">
    <citation type="submission" date="2017-05" db="EMBL/GenBank/DDBJ databases">
        <authorList>
            <person name="Varghese N."/>
            <person name="Submissions S."/>
        </authorList>
    </citation>
    <scope>NUCLEOTIDE SEQUENCE [LARGE SCALE GENOMIC DNA]</scope>
    <source>
        <strain evidence="1 2">DSM 21985</strain>
    </source>
</reference>
<proteinExistence type="predicted"/>
<evidence type="ECO:0000313" key="1">
    <source>
        <dbReference type="EMBL" id="SMO75674.1"/>
    </source>
</evidence>
<keyword evidence="2" id="KW-1185">Reference proteome</keyword>
<dbReference type="Proteomes" id="UP000317557">
    <property type="component" value="Unassembled WGS sequence"/>
</dbReference>
<dbReference type="RefSeq" id="WP_142454779.1">
    <property type="nucleotide sequence ID" value="NZ_FXTP01000009.1"/>
</dbReference>